<evidence type="ECO:0000256" key="1">
    <source>
        <dbReference type="SAM" id="SignalP"/>
    </source>
</evidence>
<accession>A0AAW2I9K0</accession>
<sequence>MDVLALATLLLLLVLPEPGDFAAGESPKLIFCPGFREVGAEDKGRSDPIWLLQKDEEWIPFRNDQQEPAVKDVYQPKKKFFGCFLYHLSAFSHYVLDFFFPPFYGFPYYRVAVEFDPSTGYSVSGRDYDSPSV</sequence>
<feature type="signal peptide" evidence="1">
    <location>
        <begin position="1"/>
        <end position="24"/>
    </location>
</feature>
<dbReference type="EMBL" id="JARGDH010000001">
    <property type="protein sequence ID" value="KAL0278518.1"/>
    <property type="molecule type" value="Genomic_DNA"/>
</dbReference>
<protein>
    <submittedName>
        <fullName evidence="2">Uncharacterized protein</fullName>
    </submittedName>
</protein>
<feature type="chain" id="PRO_5043374274" evidence="1">
    <location>
        <begin position="25"/>
        <end position="133"/>
    </location>
</feature>
<evidence type="ECO:0000313" key="2">
    <source>
        <dbReference type="EMBL" id="KAL0278518.1"/>
    </source>
</evidence>
<proteinExistence type="predicted"/>
<gene>
    <name evidence="2" type="ORF">PYX00_000324</name>
</gene>
<organism evidence="2">
    <name type="scientific">Menopon gallinae</name>
    <name type="common">poultry shaft louse</name>
    <dbReference type="NCBI Taxonomy" id="328185"/>
    <lineage>
        <taxon>Eukaryota</taxon>
        <taxon>Metazoa</taxon>
        <taxon>Ecdysozoa</taxon>
        <taxon>Arthropoda</taxon>
        <taxon>Hexapoda</taxon>
        <taxon>Insecta</taxon>
        <taxon>Pterygota</taxon>
        <taxon>Neoptera</taxon>
        <taxon>Paraneoptera</taxon>
        <taxon>Psocodea</taxon>
        <taxon>Troctomorpha</taxon>
        <taxon>Phthiraptera</taxon>
        <taxon>Amblycera</taxon>
        <taxon>Menoponidae</taxon>
        <taxon>Menopon</taxon>
    </lineage>
</organism>
<name>A0AAW2I9K0_9NEOP</name>
<comment type="caution">
    <text evidence="2">The sequence shown here is derived from an EMBL/GenBank/DDBJ whole genome shotgun (WGS) entry which is preliminary data.</text>
</comment>
<reference evidence="2" key="1">
    <citation type="journal article" date="2024" name="Gigascience">
        <title>Chromosome-level genome of the poultry shaft louse Menopon gallinae provides insight into the host-switching and adaptive evolution of parasitic lice.</title>
        <authorList>
            <person name="Xu Y."/>
            <person name="Ma L."/>
            <person name="Liu S."/>
            <person name="Liang Y."/>
            <person name="Liu Q."/>
            <person name="He Z."/>
            <person name="Tian L."/>
            <person name="Duan Y."/>
            <person name="Cai W."/>
            <person name="Li H."/>
            <person name="Song F."/>
        </authorList>
    </citation>
    <scope>NUCLEOTIDE SEQUENCE</scope>
    <source>
        <strain evidence="2">Cailab_2023a</strain>
    </source>
</reference>
<keyword evidence="1" id="KW-0732">Signal</keyword>
<dbReference type="AlphaFoldDB" id="A0AAW2I9K0"/>